<dbReference type="Proteomes" id="UP000501452">
    <property type="component" value="Chromosome"/>
</dbReference>
<evidence type="ECO:0000256" key="9">
    <source>
        <dbReference type="HAMAP-Rule" id="MF_00422"/>
    </source>
</evidence>
<evidence type="ECO:0000256" key="2">
    <source>
        <dbReference type="ARBA" id="ARBA00022448"/>
    </source>
</evidence>
<sequence>MAGPRKFARDVRGELRRVSWPNREQLRQSTAVVLIIVLTLAAYVAVWDFLFGRLARLIFT</sequence>
<keyword evidence="4 9" id="KW-0812">Transmembrane</keyword>
<keyword evidence="7 9" id="KW-0811">Translocation</keyword>
<dbReference type="InterPro" id="IPR005807">
    <property type="entry name" value="SecE_bac"/>
</dbReference>
<dbReference type="KEGG" id="rub:GBA63_14255"/>
<dbReference type="GO" id="GO:0006605">
    <property type="term" value="P:protein targeting"/>
    <property type="evidence" value="ECO:0007669"/>
    <property type="project" value="UniProtKB-UniRule"/>
</dbReference>
<dbReference type="PROSITE" id="PS01067">
    <property type="entry name" value="SECE_SEC61G"/>
    <property type="match status" value="1"/>
</dbReference>
<evidence type="ECO:0000256" key="7">
    <source>
        <dbReference type="ARBA" id="ARBA00023010"/>
    </source>
</evidence>
<evidence type="ECO:0000256" key="4">
    <source>
        <dbReference type="ARBA" id="ARBA00022692"/>
    </source>
</evidence>
<dbReference type="GO" id="GO:0009306">
    <property type="term" value="P:protein secretion"/>
    <property type="evidence" value="ECO:0007669"/>
    <property type="project" value="UniProtKB-UniRule"/>
</dbReference>
<dbReference type="HAMAP" id="MF_00422">
    <property type="entry name" value="SecE"/>
    <property type="match status" value="1"/>
</dbReference>
<evidence type="ECO:0000256" key="6">
    <source>
        <dbReference type="ARBA" id="ARBA00022989"/>
    </source>
</evidence>
<dbReference type="AlphaFoldDB" id="A0A6G8QFH0"/>
<protein>
    <recommendedName>
        <fullName evidence="9">Protein translocase subunit SecE</fullName>
    </recommendedName>
</protein>
<organism evidence="10 11">
    <name type="scientific">Rubrobacter tropicus</name>
    <dbReference type="NCBI Taxonomy" id="2653851"/>
    <lineage>
        <taxon>Bacteria</taxon>
        <taxon>Bacillati</taxon>
        <taxon>Actinomycetota</taxon>
        <taxon>Rubrobacteria</taxon>
        <taxon>Rubrobacterales</taxon>
        <taxon>Rubrobacteraceae</taxon>
        <taxon>Rubrobacter</taxon>
    </lineage>
</organism>
<dbReference type="GO" id="GO:0043952">
    <property type="term" value="P:protein transport by the Sec complex"/>
    <property type="evidence" value="ECO:0007669"/>
    <property type="project" value="UniProtKB-UniRule"/>
</dbReference>
<evidence type="ECO:0000313" key="10">
    <source>
        <dbReference type="EMBL" id="QIN85198.1"/>
    </source>
</evidence>
<keyword evidence="8 9" id="KW-0472">Membrane</keyword>
<comment type="function">
    <text evidence="9">Essential subunit of the Sec protein translocation channel SecYEG. Clamps together the 2 halves of SecY. May contact the channel plug during translocation.</text>
</comment>
<comment type="subcellular location">
    <subcellularLocation>
        <location evidence="9">Cell membrane</location>
        <topology evidence="9">Single-pass membrane protein</topology>
    </subcellularLocation>
    <subcellularLocation>
        <location evidence="1">Membrane</location>
    </subcellularLocation>
</comment>
<proteinExistence type="inferred from homology"/>
<keyword evidence="5 9" id="KW-0653">Protein transport</keyword>
<evidence type="ECO:0000256" key="3">
    <source>
        <dbReference type="ARBA" id="ARBA00022475"/>
    </source>
</evidence>
<reference evidence="10 11" key="1">
    <citation type="submission" date="2019-10" db="EMBL/GenBank/DDBJ databases">
        <title>Rubrobacter sp nov SCSIO 52090 isolated from a deep-sea sediment in the South China Sea.</title>
        <authorList>
            <person name="Chen R.W."/>
        </authorList>
    </citation>
    <scope>NUCLEOTIDE SEQUENCE [LARGE SCALE GENOMIC DNA]</scope>
    <source>
        <strain evidence="10 11">SCSIO 52909</strain>
    </source>
</reference>
<dbReference type="PANTHER" id="PTHR33910">
    <property type="entry name" value="PROTEIN TRANSLOCASE SUBUNIT SECE"/>
    <property type="match status" value="1"/>
</dbReference>
<dbReference type="InterPro" id="IPR038379">
    <property type="entry name" value="SecE_sf"/>
</dbReference>
<dbReference type="GO" id="GO:0065002">
    <property type="term" value="P:intracellular protein transmembrane transport"/>
    <property type="evidence" value="ECO:0007669"/>
    <property type="project" value="UniProtKB-UniRule"/>
</dbReference>
<evidence type="ECO:0000256" key="8">
    <source>
        <dbReference type="ARBA" id="ARBA00023136"/>
    </source>
</evidence>
<evidence type="ECO:0000313" key="11">
    <source>
        <dbReference type="Proteomes" id="UP000501452"/>
    </source>
</evidence>
<gene>
    <name evidence="9 10" type="primary">secE</name>
    <name evidence="10" type="ORF">GBA63_14255</name>
</gene>
<feature type="transmembrane region" description="Helical" evidence="9">
    <location>
        <begin position="31"/>
        <end position="51"/>
    </location>
</feature>
<dbReference type="GO" id="GO:0008320">
    <property type="term" value="F:protein transmembrane transporter activity"/>
    <property type="evidence" value="ECO:0007669"/>
    <property type="project" value="UniProtKB-UniRule"/>
</dbReference>
<comment type="similarity">
    <text evidence="9">Belongs to the SecE/SEC61-gamma family.</text>
</comment>
<dbReference type="PANTHER" id="PTHR33910:SF1">
    <property type="entry name" value="PROTEIN TRANSLOCASE SUBUNIT SECE"/>
    <property type="match status" value="1"/>
</dbReference>
<dbReference type="InterPro" id="IPR001901">
    <property type="entry name" value="Translocase_SecE/Sec61-g"/>
</dbReference>
<dbReference type="GO" id="GO:0005886">
    <property type="term" value="C:plasma membrane"/>
    <property type="evidence" value="ECO:0007669"/>
    <property type="project" value="UniProtKB-SubCell"/>
</dbReference>
<dbReference type="NCBIfam" id="TIGR00964">
    <property type="entry name" value="secE_bact"/>
    <property type="match status" value="1"/>
</dbReference>
<evidence type="ECO:0000256" key="1">
    <source>
        <dbReference type="ARBA" id="ARBA00004370"/>
    </source>
</evidence>
<dbReference type="EMBL" id="CP045119">
    <property type="protein sequence ID" value="QIN85198.1"/>
    <property type="molecule type" value="Genomic_DNA"/>
</dbReference>
<dbReference type="Gene3D" id="1.20.5.1030">
    <property type="entry name" value="Preprotein translocase secy subunit"/>
    <property type="match status" value="1"/>
</dbReference>
<accession>A0A6G8QFH0</accession>
<keyword evidence="2 9" id="KW-0813">Transport</keyword>
<comment type="subunit">
    <text evidence="9">Component of the Sec protein translocase complex. Heterotrimer consisting of SecY, SecE and SecG subunits. The heterotrimers can form oligomers, although 1 heterotrimer is thought to be able to translocate proteins. Interacts with the ribosome. Interacts with SecDF, and other proteins may be involved. Interacts with SecA.</text>
</comment>
<dbReference type="Pfam" id="PF00584">
    <property type="entry name" value="SecE"/>
    <property type="match status" value="1"/>
</dbReference>
<keyword evidence="6 9" id="KW-1133">Transmembrane helix</keyword>
<keyword evidence="3 9" id="KW-1003">Cell membrane</keyword>
<keyword evidence="11" id="KW-1185">Reference proteome</keyword>
<name>A0A6G8QFH0_9ACTN</name>
<evidence type="ECO:0000256" key="5">
    <source>
        <dbReference type="ARBA" id="ARBA00022927"/>
    </source>
</evidence>